<organism evidence="2 3">
    <name type="scientific">Enemella dayhoffiae</name>
    <dbReference type="NCBI Taxonomy" id="2016507"/>
    <lineage>
        <taxon>Bacteria</taxon>
        <taxon>Bacillati</taxon>
        <taxon>Actinomycetota</taxon>
        <taxon>Actinomycetes</taxon>
        <taxon>Propionibacteriales</taxon>
        <taxon>Propionibacteriaceae</taxon>
        <taxon>Enemella</taxon>
    </lineage>
</organism>
<evidence type="ECO:0000313" key="3">
    <source>
        <dbReference type="Proteomes" id="UP000216311"/>
    </source>
</evidence>
<evidence type="ECO:0000259" key="1">
    <source>
        <dbReference type="Pfam" id="PF09350"/>
    </source>
</evidence>
<gene>
    <name evidence="2" type="ORF">CGZ93_06050</name>
</gene>
<dbReference type="AlphaFoldDB" id="A0A255H7E4"/>
<protein>
    <submittedName>
        <fullName evidence="2">Molecular chaperone DnaJ</fullName>
    </submittedName>
</protein>
<dbReference type="InterPro" id="IPR018961">
    <property type="entry name" value="DnaJ_homolog_subfam-C_membr-28"/>
</dbReference>
<comment type="caution">
    <text evidence="2">The sequence shown here is derived from an EMBL/GenBank/DDBJ whole genome shotgun (WGS) entry which is preliminary data.</text>
</comment>
<dbReference type="Pfam" id="PF09350">
    <property type="entry name" value="DJC28_CD"/>
    <property type="match status" value="1"/>
</dbReference>
<evidence type="ECO:0000313" key="2">
    <source>
        <dbReference type="EMBL" id="OYO23499.1"/>
    </source>
</evidence>
<dbReference type="RefSeq" id="WP_094363258.1">
    <property type="nucleotide sequence ID" value="NZ_NMVQ01000007.1"/>
</dbReference>
<feature type="domain" description="DnaJ homologue subfamily C member 28 conserved" evidence="1">
    <location>
        <begin position="17"/>
        <end position="83"/>
    </location>
</feature>
<reference evidence="2 3" key="1">
    <citation type="submission" date="2017-07" db="EMBL/GenBank/DDBJ databases">
        <title>Draft whole genome sequences of clinical Proprionibacteriaceae strains.</title>
        <authorList>
            <person name="Bernier A.-M."/>
            <person name="Bernard K."/>
            <person name="Domingo M.-C."/>
        </authorList>
    </citation>
    <scope>NUCLEOTIDE SEQUENCE [LARGE SCALE GENOMIC DNA]</scope>
    <source>
        <strain evidence="2 3">NML 130396</strain>
    </source>
</reference>
<sequence length="139" mass="16371">MSDEPRPRRPQVRFESWIDRQVREAIERGEFDNLPGMGKPIPNLGDRDENWWIKQKLEREGLKPPLPESLALRREREEIQRTLADVPTEERARAIVVDLNERIKESWLRRGEGPMIVVSRLNVDQVIAEWRRRRSAAAG</sequence>
<accession>A0A255H7E4</accession>
<dbReference type="OrthoDB" id="3395286at2"/>
<dbReference type="Proteomes" id="UP000216311">
    <property type="component" value="Unassembled WGS sequence"/>
</dbReference>
<name>A0A255H7E4_9ACTN</name>
<dbReference type="EMBL" id="NMVQ01000007">
    <property type="protein sequence ID" value="OYO23499.1"/>
    <property type="molecule type" value="Genomic_DNA"/>
</dbReference>
<proteinExistence type="predicted"/>
<keyword evidence="3" id="KW-1185">Reference proteome</keyword>